<protein>
    <submittedName>
        <fullName evidence="1">Uncharacterized protein</fullName>
    </submittedName>
</protein>
<evidence type="ECO:0000313" key="1">
    <source>
        <dbReference type="EMBL" id="KAI4832092.1"/>
    </source>
</evidence>
<gene>
    <name evidence="1" type="ORF">KUCAC02_015073</name>
</gene>
<keyword evidence="2" id="KW-1185">Reference proteome</keyword>
<sequence length="91" mass="9999">QHPAILPVFFPFFFSSLLLSPSVSCSTLFCSVRQDRIESHVVVIPGCKLAYDDDSLPYVAKVGVGRVEMLIKVLIYIKSSLGQECIASSPH</sequence>
<comment type="caution">
    <text evidence="1">The sequence shown here is derived from an EMBL/GenBank/DDBJ whole genome shotgun (WGS) entry which is preliminary data.</text>
</comment>
<evidence type="ECO:0000313" key="2">
    <source>
        <dbReference type="Proteomes" id="UP001057452"/>
    </source>
</evidence>
<name>A0ACB9XXK8_CHAAC</name>
<organism evidence="1 2">
    <name type="scientific">Chaenocephalus aceratus</name>
    <name type="common">Blackfin icefish</name>
    <name type="synonym">Chaenichthys aceratus</name>
    <dbReference type="NCBI Taxonomy" id="36190"/>
    <lineage>
        <taxon>Eukaryota</taxon>
        <taxon>Metazoa</taxon>
        <taxon>Chordata</taxon>
        <taxon>Craniata</taxon>
        <taxon>Vertebrata</taxon>
        <taxon>Euteleostomi</taxon>
        <taxon>Actinopterygii</taxon>
        <taxon>Neopterygii</taxon>
        <taxon>Teleostei</taxon>
        <taxon>Neoteleostei</taxon>
        <taxon>Acanthomorphata</taxon>
        <taxon>Eupercaria</taxon>
        <taxon>Perciformes</taxon>
        <taxon>Notothenioidei</taxon>
        <taxon>Channichthyidae</taxon>
        <taxon>Chaenocephalus</taxon>
    </lineage>
</organism>
<feature type="non-terminal residue" evidence="1">
    <location>
        <position position="1"/>
    </location>
</feature>
<reference evidence="1" key="1">
    <citation type="submission" date="2022-05" db="EMBL/GenBank/DDBJ databases">
        <title>Chromosome-level genome of Chaenocephalus aceratus.</title>
        <authorList>
            <person name="Park H."/>
        </authorList>
    </citation>
    <scope>NUCLEOTIDE SEQUENCE</scope>
    <source>
        <strain evidence="1">KU_202001</strain>
    </source>
</reference>
<dbReference type="Proteomes" id="UP001057452">
    <property type="component" value="Chromosome 1"/>
</dbReference>
<accession>A0ACB9XXK8</accession>
<proteinExistence type="predicted"/>
<dbReference type="EMBL" id="CM043785">
    <property type="protein sequence ID" value="KAI4832092.1"/>
    <property type="molecule type" value="Genomic_DNA"/>
</dbReference>